<organism evidence="1 2">
    <name type="scientific">Vitis vinifera</name>
    <name type="common">Grape</name>
    <dbReference type="NCBI Taxonomy" id="29760"/>
    <lineage>
        <taxon>Eukaryota</taxon>
        <taxon>Viridiplantae</taxon>
        <taxon>Streptophyta</taxon>
        <taxon>Embryophyta</taxon>
        <taxon>Tracheophyta</taxon>
        <taxon>Spermatophyta</taxon>
        <taxon>Magnoliopsida</taxon>
        <taxon>eudicotyledons</taxon>
        <taxon>Gunneridae</taxon>
        <taxon>Pentapetalae</taxon>
        <taxon>rosids</taxon>
        <taxon>Vitales</taxon>
        <taxon>Vitaceae</taxon>
        <taxon>Viteae</taxon>
        <taxon>Vitis</taxon>
    </lineage>
</organism>
<reference evidence="2" key="1">
    <citation type="journal article" date="2007" name="Nature">
        <title>The grapevine genome sequence suggests ancestral hexaploidization in major angiosperm phyla.</title>
        <authorList>
            <consortium name="The French-Italian Public Consortium for Grapevine Genome Characterization."/>
            <person name="Jaillon O."/>
            <person name="Aury J.-M."/>
            <person name="Noel B."/>
            <person name="Policriti A."/>
            <person name="Clepet C."/>
            <person name="Casagrande A."/>
            <person name="Choisne N."/>
            <person name="Aubourg S."/>
            <person name="Vitulo N."/>
            <person name="Jubin C."/>
            <person name="Vezzi A."/>
            <person name="Legeai F."/>
            <person name="Hugueney P."/>
            <person name="Dasilva C."/>
            <person name="Horner D."/>
            <person name="Mica E."/>
            <person name="Jublot D."/>
            <person name="Poulain J."/>
            <person name="Bruyere C."/>
            <person name="Billault A."/>
            <person name="Segurens B."/>
            <person name="Gouyvenoux M."/>
            <person name="Ugarte E."/>
            <person name="Cattonaro F."/>
            <person name="Anthouard V."/>
            <person name="Vico V."/>
            <person name="Del Fabbro C."/>
            <person name="Alaux M."/>
            <person name="Di Gaspero G."/>
            <person name="Dumas V."/>
            <person name="Felice N."/>
            <person name="Paillard S."/>
            <person name="Juman I."/>
            <person name="Moroldo M."/>
            <person name="Scalabrin S."/>
            <person name="Canaguier A."/>
            <person name="Le Clainche I."/>
            <person name="Malacrida G."/>
            <person name="Durand E."/>
            <person name="Pesole G."/>
            <person name="Laucou V."/>
            <person name="Chatelet P."/>
            <person name="Merdinoglu D."/>
            <person name="Delledonne M."/>
            <person name="Pezzotti M."/>
            <person name="Lecharny A."/>
            <person name="Scarpelli C."/>
            <person name="Artiguenave F."/>
            <person name="Pe M.E."/>
            <person name="Valle G."/>
            <person name="Morgante M."/>
            <person name="Caboche M."/>
            <person name="Adam-Blondon A.-F."/>
            <person name="Weissenbach J."/>
            <person name="Quetier F."/>
            <person name="Wincker P."/>
        </authorList>
    </citation>
    <scope>NUCLEOTIDE SEQUENCE [LARGE SCALE GENOMIC DNA]</scope>
    <source>
        <strain evidence="2">cv. Pinot noir / PN40024</strain>
    </source>
</reference>
<sequence length="72" mass="8658">MDNTREESWKNEYAFDGKNQHMHVHYFIIQLQLASDQIQTILETESNYYSVQSVCLKETLLFLRSYPTRKLI</sequence>
<proteinExistence type="predicted"/>
<evidence type="ECO:0000313" key="2">
    <source>
        <dbReference type="Proteomes" id="UP000009183"/>
    </source>
</evidence>
<dbReference type="HOGENOM" id="CLU_2727399_0_0_1"/>
<accession>D7TFF9</accession>
<dbReference type="EMBL" id="FN595769">
    <property type="protein sequence ID" value="CBI29232.3"/>
    <property type="molecule type" value="Genomic_DNA"/>
</dbReference>
<evidence type="ECO:0000313" key="1">
    <source>
        <dbReference type="EMBL" id="CBI29232.3"/>
    </source>
</evidence>
<name>D7TFF9_VITVI</name>
<dbReference type="Proteomes" id="UP000009183">
    <property type="component" value="Chromosome 2"/>
</dbReference>
<protein>
    <submittedName>
        <fullName evidence="1">Uncharacterized protein</fullName>
    </submittedName>
</protein>
<dbReference type="AlphaFoldDB" id="D7TFF9"/>
<keyword evidence="2" id="KW-1185">Reference proteome</keyword>
<dbReference type="InParanoid" id="D7TFF9"/>
<dbReference type="PaxDb" id="29760-VIT_02s0087g00200.t01"/>
<gene>
    <name evidence="1" type="ordered locus">VIT_02s0087g00200</name>
</gene>